<dbReference type="SUPFAM" id="SSF51445">
    <property type="entry name" value="(Trans)glycosidases"/>
    <property type="match status" value="1"/>
</dbReference>
<dbReference type="PROSITE" id="PS00653">
    <property type="entry name" value="GLYCOSYL_HYDROL_F1_2"/>
    <property type="match status" value="1"/>
</dbReference>
<evidence type="ECO:0000256" key="3">
    <source>
        <dbReference type="ARBA" id="ARBA00023295"/>
    </source>
</evidence>
<feature type="active site" description="Nucleophile" evidence="4">
    <location>
        <position position="354"/>
    </location>
</feature>
<evidence type="ECO:0000256" key="5">
    <source>
        <dbReference type="RuleBase" id="RU003690"/>
    </source>
</evidence>
<evidence type="ECO:0000256" key="4">
    <source>
        <dbReference type="PROSITE-ProRule" id="PRU10055"/>
    </source>
</evidence>
<gene>
    <name evidence="7" type="ORF">LMK00_05585</name>
</gene>
<dbReference type="PANTHER" id="PTHR10353:SF136">
    <property type="entry name" value="ARYL-PHOSPHO-BETA-D-GLUCOSIDASE BGLC"/>
    <property type="match status" value="1"/>
</dbReference>
<dbReference type="Pfam" id="PF00232">
    <property type="entry name" value="Glyco_hydro_1"/>
    <property type="match status" value="1"/>
</dbReference>
<evidence type="ECO:0000256" key="2">
    <source>
        <dbReference type="ARBA" id="ARBA00022801"/>
    </source>
</evidence>
<reference evidence="7" key="1">
    <citation type="journal article" date="2022" name="Front. Microbiol.">
        <title>Feed Insects as a Reservoir of Granadaene-Producing Lactococci.</title>
        <authorList>
            <person name="Neuzil-Bunesova V."/>
            <person name="Ramirez Garcia A."/>
            <person name="Modrackova N."/>
            <person name="Makovska M."/>
            <person name="Sabolova M."/>
            <person name="Sproer C."/>
            <person name="Bunk B."/>
            <person name="Blom J."/>
            <person name="Schwab C."/>
        </authorList>
    </citation>
    <scope>NUCLEOTIDE SEQUENCE</scope>
    <source>
        <strain evidence="7">I4/6O</strain>
    </source>
</reference>
<evidence type="ECO:0000256" key="1">
    <source>
        <dbReference type="ARBA" id="ARBA00010838"/>
    </source>
</evidence>
<accession>A0A9Q8Y5A6</accession>
<organism evidence="7 8">
    <name type="scientific">Lactococcus formosensis</name>
    <dbReference type="NCBI Taxonomy" id="1281486"/>
    <lineage>
        <taxon>Bacteria</taxon>
        <taxon>Bacillati</taxon>
        <taxon>Bacillota</taxon>
        <taxon>Bacilli</taxon>
        <taxon>Lactobacillales</taxon>
        <taxon>Streptococcaceae</taxon>
        <taxon>Lactococcus</taxon>
    </lineage>
</organism>
<dbReference type="FunFam" id="3.20.20.80:FF:000004">
    <property type="entry name" value="Beta-glucosidase 6-phospho-beta-glucosidase"/>
    <property type="match status" value="1"/>
</dbReference>
<dbReference type="GO" id="GO:0008422">
    <property type="term" value="F:beta-glucosidase activity"/>
    <property type="evidence" value="ECO:0007669"/>
    <property type="project" value="TreeGrafter"/>
</dbReference>
<dbReference type="InterPro" id="IPR001360">
    <property type="entry name" value="Glyco_hydro_1"/>
</dbReference>
<dbReference type="InterPro" id="IPR018120">
    <property type="entry name" value="Glyco_hydro_1_AS"/>
</dbReference>
<proteinExistence type="inferred from homology"/>
<dbReference type="PRINTS" id="PR00131">
    <property type="entry name" value="GLHYDRLASE1"/>
</dbReference>
<evidence type="ECO:0000256" key="6">
    <source>
        <dbReference type="RuleBase" id="RU004468"/>
    </source>
</evidence>
<keyword evidence="2 6" id="KW-0378">Hydrolase</keyword>
<evidence type="ECO:0000313" key="8">
    <source>
        <dbReference type="Proteomes" id="UP001056730"/>
    </source>
</evidence>
<name>A0A9Q8Y5A6_9LACT</name>
<protein>
    <submittedName>
        <fullName evidence="7">Glycoside hydrolase family 1 protein</fullName>
    </submittedName>
</protein>
<dbReference type="Gene3D" id="3.20.20.80">
    <property type="entry name" value="Glycosidases"/>
    <property type="match status" value="1"/>
</dbReference>
<dbReference type="KEGG" id="lfo:LMK00_05585"/>
<sequence>MMKFKQDFLWGASTSAYQVEGAWNEEGKGPSVQDVKKIPEGTTDFKVASDHYHHYKEDVELFKELGLKAYRFSISWSRVMPDGKVNPEGIQFYKNLINLLNENEIQPVVTVFHFDLPLYIAEKGGWENRETIEEFTRYCQVLFDYFADDVPLWQTINEQNVMALAGSVIGTSQKSMKEKFQENHHMLVAQAKVTKMFHEGNYQGKIGPAPNIASVYPASDRPEDQLAALNMSALRNWLFLDVAVFGRYNHNAWHILESIGAAPIVTKEDQEILSQGTCDYIAFNYYNTMTVASYFEKDNNIDQQSGFGIPGFFQSVENTHLQMTEFGWPIDPKGFRFTLNEIYSRYHLPLLITENGIGANDILTDDGAVHDQYRIDYLKEHIEQMALAMADGVEVIGYCPWSAIDLVSTHEGMRKRYGFIYVNRTDEDLLDLARYKKDSFYWYQELISKNEIEESDDN</sequence>
<dbReference type="GO" id="GO:0005829">
    <property type="term" value="C:cytosol"/>
    <property type="evidence" value="ECO:0007669"/>
    <property type="project" value="TreeGrafter"/>
</dbReference>
<dbReference type="InterPro" id="IPR017853">
    <property type="entry name" value="GH"/>
</dbReference>
<keyword evidence="3 6" id="KW-0326">Glycosidase</keyword>
<dbReference type="PANTHER" id="PTHR10353">
    <property type="entry name" value="GLYCOSYL HYDROLASE"/>
    <property type="match status" value="1"/>
</dbReference>
<dbReference type="GO" id="GO:0016052">
    <property type="term" value="P:carbohydrate catabolic process"/>
    <property type="evidence" value="ECO:0007669"/>
    <property type="project" value="TreeGrafter"/>
</dbReference>
<dbReference type="Proteomes" id="UP001056730">
    <property type="component" value="Chromosome"/>
</dbReference>
<evidence type="ECO:0000313" key="7">
    <source>
        <dbReference type="EMBL" id="USJ21469.1"/>
    </source>
</evidence>
<dbReference type="InterPro" id="IPR033132">
    <property type="entry name" value="GH_1_N_CS"/>
</dbReference>
<dbReference type="RefSeq" id="WP_252175908.1">
    <property type="nucleotide sequence ID" value="NZ_CP086395.1"/>
</dbReference>
<dbReference type="PROSITE" id="PS00572">
    <property type="entry name" value="GLYCOSYL_HYDROL_F1_1"/>
    <property type="match status" value="1"/>
</dbReference>
<dbReference type="AlphaFoldDB" id="A0A9Q8Y5A6"/>
<dbReference type="EMBL" id="CP086395">
    <property type="protein sequence ID" value="USJ21469.1"/>
    <property type="molecule type" value="Genomic_DNA"/>
</dbReference>
<comment type="similarity">
    <text evidence="1 5">Belongs to the glycosyl hydrolase 1 family.</text>
</comment>